<keyword evidence="3" id="KW-1185">Reference proteome</keyword>
<organism evidence="2 3">
    <name type="scientific">Tenacibaculum geojense</name>
    <dbReference type="NCBI Taxonomy" id="915352"/>
    <lineage>
        <taxon>Bacteria</taxon>
        <taxon>Pseudomonadati</taxon>
        <taxon>Bacteroidota</taxon>
        <taxon>Flavobacteriia</taxon>
        <taxon>Flavobacteriales</taxon>
        <taxon>Flavobacteriaceae</taxon>
        <taxon>Tenacibaculum</taxon>
    </lineage>
</organism>
<dbReference type="Pfam" id="PF13398">
    <property type="entry name" value="Peptidase_M50B"/>
    <property type="match status" value="1"/>
</dbReference>
<sequence>MISKKLDYTVIIIAVAIFLLLQLPYFTHIQYPFRLLGTWFHEMGHGLTALLVGGKFNYLEIYSNGGGVANITVSDKLLSISLTRAFTSAGGLLGPAIAGSFLIIAARSQKNAGILLRILTLVMLLSLIMWIRSFWGSIVLSGFVILFTAIMLLKNKKIVTITVLFLGLQCILSTYYQLDYLFTKQFERNGQIMISDTQNIATNTFGTYWLWVFVLLLVSFFMLWKSLRYYLKSYNY</sequence>
<dbReference type="InterPro" id="IPR049500">
    <property type="entry name" value="Peptidase_M50B-like"/>
</dbReference>
<dbReference type="EMBL" id="JBHTJR010000030">
    <property type="protein sequence ID" value="MFD0992690.1"/>
    <property type="molecule type" value="Genomic_DNA"/>
</dbReference>
<dbReference type="PANTHER" id="PTHR33979">
    <property type="entry name" value="OS02G0221600 PROTEIN"/>
    <property type="match status" value="1"/>
</dbReference>
<keyword evidence="1" id="KW-0472">Membrane</keyword>
<keyword evidence="1" id="KW-1133">Transmembrane helix</keyword>
<dbReference type="RefSeq" id="WP_386106230.1">
    <property type="nucleotide sequence ID" value="NZ_JBHTJR010000030.1"/>
</dbReference>
<name>A0ABW3JS65_9FLAO</name>
<evidence type="ECO:0000313" key="2">
    <source>
        <dbReference type="EMBL" id="MFD0992690.1"/>
    </source>
</evidence>
<dbReference type="PANTHER" id="PTHR33979:SF2">
    <property type="entry name" value="PEPTIDASE M50B-LIKE-DOMAIN-CONTAINING PROTEIN"/>
    <property type="match status" value="1"/>
</dbReference>
<feature type="transmembrane region" description="Helical" evidence="1">
    <location>
        <begin position="137"/>
        <end position="153"/>
    </location>
</feature>
<accession>A0ABW3JS65</accession>
<feature type="transmembrane region" description="Helical" evidence="1">
    <location>
        <begin position="208"/>
        <end position="227"/>
    </location>
</feature>
<feature type="transmembrane region" description="Helical" evidence="1">
    <location>
        <begin position="85"/>
        <end position="105"/>
    </location>
</feature>
<feature type="transmembrane region" description="Helical" evidence="1">
    <location>
        <begin position="158"/>
        <end position="178"/>
    </location>
</feature>
<reference evidence="3" key="1">
    <citation type="journal article" date="2019" name="Int. J. Syst. Evol. Microbiol.">
        <title>The Global Catalogue of Microorganisms (GCM) 10K type strain sequencing project: providing services to taxonomists for standard genome sequencing and annotation.</title>
        <authorList>
            <consortium name="The Broad Institute Genomics Platform"/>
            <consortium name="The Broad Institute Genome Sequencing Center for Infectious Disease"/>
            <person name="Wu L."/>
            <person name="Ma J."/>
        </authorList>
    </citation>
    <scope>NUCLEOTIDE SEQUENCE [LARGE SCALE GENOMIC DNA]</scope>
    <source>
        <strain evidence="3">CCUG 60527</strain>
    </source>
</reference>
<evidence type="ECO:0000256" key="1">
    <source>
        <dbReference type="SAM" id="Phobius"/>
    </source>
</evidence>
<dbReference type="Proteomes" id="UP001597062">
    <property type="component" value="Unassembled WGS sequence"/>
</dbReference>
<feature type="transmembrane region" description="Helical" evidence="1">
    <location>
        <begin position="112"/>
        <end position="131"/>
    </location>
</feature>
<feature type="transmembrane region" description="Helical" evidence="1">
    <location>
        <begin position="7"/>
        <end position="26"/>
    </location>
</feature>
<gene>
    <name evidence="2" type="ORF">ACFQ1U_05695</name>
</gene>
<evidence type="ECO:0000313" key="3">
    <source>
        <dbReference type="Proteomes" id="UP001597062"/>
    </source>
</evidence>
<protein>
    <submittedName>
        <fullName evidence="2">M50 family metallopeptidase</fullName>
    </submittedName>
</protein>
<keyword evidence="1" id="KW-0812">Transmembrane</keyword>
<proteinExistence type="predicted"/>
<comment type="caution">
    <text evidence="2">The sequence shown here is derived from an EMBL/GenBank/DDBJ whole genome shotgun (WGS) entry which is preliminary data.</text>
</comment>